<dbReference type="AlphaFoldDB" id="A0A9W4XKR3"/>
<evidence type="ECO:0000313" key="1">
    <source>
        <dbReference type="EMBL" id="CAI6335554.1"/>
    </source>
</evidence>
<comment type="caution">
    <text evidence="1">The sequence shown here is derived from an EMBL/GenBank/DDBJ whole genome shotgun (WGS) entry which is preliminary data.</text>
</comment>
<dbReference type="Proteomes" id="UP001152607">
    <property type="component" value="Unassembled WGS sequence"/>
</dbReference>
<dbReference type="PANTHER" id="PTHR37540">
    <property type="entry name" value="TRANSCRIPTION FACTOR (ACR-2), PUTATIVE-RELATED-RELATED"/>
    <property type="match status" value="1"/>
</dbReference>
<reference evidence="1" key="1">
    <citation type="submission" date="2023-01" db="EMBL/GenBank/DDBJ databases">
        <authorList>
            <person name="Van Ghelder C."/>
            <person name="Rancurel C."/>
        </authorList>
    </citation>
    <scope>NUCLEOTIDE SEQUENCE</scope>
    <source>
        <strain evidence="1">CNCM I-4278</strain>
    </source>
</reference>
<dbReference type="Pfam" id="PF11951">
    <property type="entry name" value="Fungal_trans_2"/>
    <property type="match status" value="1"/>
</dbReference>
<evidence type="ECO:0000313" key="2">
    <source>
        <dbReference type="Proteomes" id="UP001152607"/>
    </source>
</evidence>
<accession>A0A9W4XKR3</accession>
<protein>
    <submittedName>
        <fullName evidence="1">Uncharacterized protein</fullName>
    </submittedName>
</protein>
<dbReference type="OrthoDB" id="4158087at2759"/>
<organism evidence="1 2">
    <name type="scientific">Periconia digitata</name>
    <dbReference type="NCBI Taxonomy" id="1303443"/>
    <lineage>
        <taxon>Eukaryota</taxon>
        <taxon>Fungi</taxon>
        <taxon>Dikarya</taxon>
        <taxon>Ascomycota</taxon>
        <taxon>Pezizomycotina</taxon>
        <taxon>Dothideomycetes</taxon>
        <taxon>Pleosporomycetidae</taxon>
        <taxon>Pleosporales</taxon>
        <taxon>Massarineae</taxon>
        <taxon>Periconiaceae</taxon>
        <taxon>Periconia</taxon>
    </lineage>
</organism>
<name>A0A9W4XKR3_9PLEO</name>
<sequence length="293" mass="32621">MSRGTSRLAADVDPRLLSDASSKVQSMVMVFGSKPRKLRHKYTKTTTAARSKKTFAFVNISRPGEADEESRRLVKTHVMEDFLRRKRDDCSTVEIKCAYTLRPTQNSTQSVISSPQAPPSHLLTFPIPIEPYMLRLIHQYAGAMRPTENECLDSAWFPMVMTDAALFHALLCTSAVAAFYDMGVQRKHMLECIGLINHRLPGEDATSDATITAILFLAKAEYLQGNHGAWSVHMGGIKTIVELRGGIETLPQLIQEKIYSTDLLGCMEIGIIPHFPISSHQSPQPNFTRTICG</sequence>
<gene>
    <name evidence="1" type="ORF">PDIGIT_LOCUS8638</name>
</gene>
<proteinExistence type="predicted"/>
<dbReference type="PANTHER" id="PTHR37540:SF5">
    <property type="entry name" value="TRANSCRIPTION FACTOR DOMAIN-CONTAINING PROTEIN"/>
    <property type="match status" value="1"/>
</dbReference>
<keyword evidence="2" id="KW-1185">Reference proteome</keyword>
<dbReference type="InterPro" id="IPR021858">
    <property type="entry name" value="Fun_TF"/>
</dbReference>
<dbReference type="EMBL" id="CAOQHR010000005">
    <property type="protein sequence ID" value="CAI6335554.1"/>
    <property type="molecule type" value="Genomic_DNA"/>
</dbReference>